<dbReference type="Gene3D" id="3.40.50.1010">
    <property type="entry name" value="5'-nuclease"/>
    <property type="match status" value="1"/>
</dbReference>
<dbReference type="KEGG" id="csty:KN1_28000"/>
<reference evidence="2 3" key="1">
    <citation type="submission" date="2021-04" db="EMBL/GenBank/DDBJ databases">
        <title>Complete genome sequence of Stygiolobus sp. KN-1.</title>
        <authorList>
            <person name="Nakamura K."/>
            <person name="Sakai H."/>
            <person name="Kurosawa N."/>
        </authorList>
    </citation>
    <scope>NUCLEOTIDE SEQUENCE [LARGE SCALE GENOMIC DNA]</scope>
    <source>
        <strain evidence="2 3">KN-1</strain>
    </source>
</reference>
<dbReference type="GeneID" id="66164517"/>
<evidence type="ECO:0000313" key="2">
    <source>
        <dbReference type="EMBL" id="BCU71503.1"/>
    </source>
</evidence>
<dbReference type="InterPro" id="IPR002716">
    <property type="entry name" value="PIN_dom"/>
</dbReference>
<proteinExistence type="predicted"/>
<dbReference type="RefSeq" id="WP_221288276.1">
    <property type="nucleotide sequence ID" value="NZ_AP024597.1"/>
</dbReference>
<dbReference type="Pfam" id="PF01850">
    <property type="entry name" value="PIN"/>
    <property type="match status" value="1"/>
</dbReference>
<dbReference type="SUPFAM" id="SSF88723">
    <property type="entry name" value="PIN domain-like"/>
    <property type="match status" value="1"/>
</dbReference>
<keyword evidence="3" id="KW-1185">Reference proteome</keyword>
<dbReference type="AlphaFoldDB" id="A0A8D5ZH40"/>
<sequence>MRLKNLLLKLTANDFIHAGDIVFRRDLDVRDAVNVAVAERLNLVIVSEDKDYDRVKDIVKVIRP</sequence>
<feature type="domain" description="PIN" evidence="1">
    <location>
        <begin position="8"/>
        <end position="56"/>
    </location>
</feature>
<organism evidence="2 3">
    <name type="scientific">Stygiolobus caldivivus</name>
    <dbReference type="NCBI Taxonomy" id="2824673"/>
    <lineage>
        <taxon>Archaea</taxon>
        <taxon>Thermoproteota</taxon>
        <taxon>Thermoprotei</taxon>
        <taxon>Sulfolobales</taxon>
        <taxon>Sulfolobaceae</taxon>
        <taxon>Stygiolobus</taxon>
    </lineage>
</organism>
<protein>
    <recommendedName>
        <fullName evidence="1">PIN domain-containing protein</fullName>
    </recommendedName>
</protein>
<accession>A0A8D5ZH40</accession>
<evidence type="ECO:0000313" key="3">
    <source>
        <dbReference type="Proteomes" id="UP000825123"/>
    </source>
</evidence>
<dbReference type="InterPro" id="IPR029060">
    <property type="entry name" value="PIN-like_dom_sf"/>
</dbReference>
<gene>
    <name evidence="2" type="ORF">KN1_28000</name>
</gene>
<dbReference type="EMBL" id="AP024597">
    <property type="protein sequence ID" value="BCU71503.1"/>
    <property type="molecule type" value="Genomic_DNA"/>
</dbReference>
<name>A0A8D5ZH40_9CREN</name>
<dbReference type="Proteomes" id="UP000825123">
    <property type="component" value="Chromosome"/>
</dbReference>
<evidence type="ECO:0000259" key="1">
    <source>
        <dbReference type="Pfam" id="PF01850"/>
    </source>
</evidence>